<dbReference type="Proteomes" id="UP001354989">
    <property type="component" value="Chromosome"/>
</dbReference>
<protein>
    <recommendedName>
        <fullName evidence="3">VOC domain-containing protein</fullName>
    </recommendedName>
</protein>
<evidence type="ECO:0008006" key="3">
    <source>
        <dbReference type="Google" id="ProtNLM"/>
    </source>
</evidence>
<dbReference type="EMBL" id="AP025292">
    <property type="protein sequence ID" value="BDD00200.1"/>
    <property type="molecule type" value="Genomic_DNA"/>
</dbReference>
<evidence type="ECO:0000313" key="1">
    <source>
        <dbReference type="EMBL" id="BDD00200.1"/>
    </source>
</evidence>
<sequence>MNKQRKEFELALAVEEWGWKYHHMGVPTTEKRPEERYIPHLKFYVSGFETSPFGVEWMRFDSDCEMPEIIQRIPHLAFEVEDVHEALRRADFEILTAPNAPVEGIMVAMILDNGAPIELISFSEEYREQ</sequence>
<name>A0ABM7VGW2_9BACT</name>
<accession>A0ABM7VGW2</accession>
<proteinExistence type="predicted"/>
<dbReference type="SUPFAM" id="SSF54593">
    <property type="entry name" value="Glyoxalase/Bleomycin resistance protein/Dihydroxybiphenyl dioxygenase"/>
    <property type="match status" value="1"/>
</dbReference>
<keyword evidence="2" id="KW-1185">Reference proteome</keyword>
<dbReference type="RefSeq" id="WP_338397197.1">
    <property type="nucleotide sequence ID" value="NZ_AP025292.1"/>
</dbReference>
<gene>
    <name evidence="1" type="ORF">PEPS_24800</name>
</gene>
<organism evidence="1 2">
    <name type="scientific">Persicobacter psychrovividus</name>
    <dbReference type="NCBI Taxonomy" id="387638"/>
    <lineage>
        <taxon>Bacteria</taxon>
        <taxon>Pseudomonadati</taxon>
        <taxon>Bacteroidota</taxon>
        <taxon>Cytophagia</taxon>
        <taxon>Cytophagales</taxon>
        <taxon>Persicobacteraceae</taxon>
        <taxon>Persicobacter</taxon>
    </lineage>
</organism>
<evidence type="ECO:0000313" key="2">
    <source>
        <dbReference type="Proteomes" id="UP001354989"/>
    </source>
</evidence>
<dbReference type="InterPro" id="IPR029068">
    <property type="entry name" value="Glyas_Bleomycin-R_OHBP_Dase"/>
</dbReference>
<reference evidence="1 2" key="1">
    <citation type="submission" date="2021-12" db="EMBL/GenBank/DDBJ databases">
        <title>Genome sequencing of bacteria with rrn-lacking chromosome and rrn-plasmid.</title>
        <authorList>
            <person name="Anda M."/>
            <person name="Iwasaki W."/>
        </authorList>
    </citation>
    <scope>NUCLEOTIDE SEQUENCE [LARGE SCALE GENOMIC DNA]</scope>
    <source>
        <strain evidence="1 2">NBRC 101262</strain>
    </source>
</reference>